<gene>
    <name evidence="3" type="ORF">J4032_19930</name>
</gene>
<dbReference type="Proteomes" id="UP000828924">
    <property type="component" value="Chromosome"/>
</dbReference>
<dbReference type="Gene3D" id="1.10.10.10">
    <property type="entry name" value="Winged helix-like DNA-binding domain superfamily/Winged helix DNA-binding domain"/>
    <property type="match status" value="1"/>
</dbReference>
<dbReference type="RefSeq" id="WP_242332354.1">
    <property type="nucleotide sequence ID" value="NZ_CP071872.1"/>
</dbReference>
<evidence type="ECO:0000256" key="1">
    <source>
        <dbReference type="SAM" id="MobiDB-lite"/>
    </source>
</evidence>
<dbReference type="SMART" id="SM01012">
    <property type="entry name" value="ANTAR"/>
    <property type="match status" value="1"/>
</dbReference>
<dbReference type="InterPro" id="IPR036513">
    <property type="entry name" value="STAS_dom_sf"/>
</dbReference>
<sequence length="313" mass="32689">MSSRSEAPNGRGFAITVTSGGTHGRVRAAVRGEIDAEGAPALRQALTAALRSGNGLDLDLGDAVLCDPSGPRVMEELRSQAVASHRTMTIRNADPPARALLAAHGCHDLLADGEPPDGTDTHRPELLTRVRETLVGAGYQTSPADTDGAPGLSIEERARGIAVAWAATVGLSRPAPDRREPQAPVYPGIDSALHAAVVVALTNAGFLIDDVPDEREVMVTGEQPAPQEAALVDRATVLEAVGVVAAVGRLTPGQSRRVLVEVSRKTGIPLLRLAEQIVEWADGGGISTALQEQFESSLARREPRTPPAPHSTA</sequence>
<organism evidence="3 4">
    <name type="scientific">Streptomyces formicae</name>
    <dbReference type="NCBI Taxonomy" id="1616117"/>
    <lineage>
        <taxon>Bacteria</taxon>
        <taxon>Bacillati</taxon>
        <taxon>Actinomycetota</taxon>
        <taxon>Actinomycetes</taxon>
        <taxon>Kitasatosporales</taxon>
        <taxon>Streptomycetaceae</taxon>
        <taxon>Streptomyces</taxon>
    </lineage>
</organism>
<evidence type="ECO:0000259" key="2">
    <source>
        <dbReference type="SMART" id="SM01012"/>
    </source>
</evidence>
<evidence type="ECO:0000313" key="4">
    <source>
        <dbReference type="Proteomes" id="UP000828924"/>
    </source>
</evidence>
<proteinExistence type="predicted"/>
<dbReference type="InterPro" id="IPR036388">
    <property type="entry name" value="WH-like_DNA-bd_sf"/>
</dbReference>
<dbReference type="EMBL" id="CP071872">
    <property type="protein sequence ID" value="UNM13451.1"/>
    <property type="molecule type" value="Genomic_DNA"/>
</dbReference>
<evidence type="ECO:0000313" key="3">
    <source>
        <dbReference type="EMBL" id="UNM13451.1"/>
    </source>
</evidence>
<protein>
    <submittedName>
        <fullName evidence="3">STAS domain-containing protein</fullName>
    </submittedName>
</protein>
<feature type="region of interest" description="Disordered" evidence="1">
    <location>
        <begin position="294"/>
        <end position="313"/>
    </location>
</feature>
<dbReference type="Pfam" id="PF13466">
    <property type="entry name" value="STAS_2"/>
    <property type="match status" value="1"/>
</dbReference>
<dbReference type="Pfam" id="PF03861">
    <property type="entry name" value="ANTAR"/>
    <property type="match status" value="1"/>
</dbReference>
<dbReference type="InterPro" id="IPR005561">
    <property type="entry name" value="ANTAR"/>
</dbReference>
<keyword evidence="4" id="KW-1185">Reference proteome</keyword>
<dbReference type="CDD" id="cd07043">
    <property type="entry name" value="STAS_anti-anti-sigma_factors"/>
    <property type="match status" value="1"/>
</dbReference>
<dbReference type="SUPFAM" id="SSF52091">
    <property type="entry name" value="SpoIIaa-like"/>
    <property type="match status" value="1"/>
</dbReference>
<dbReference type="Gene3D" id="3.30.750.24">
    <property type="entry name" value="STAS domain"/>
    <property type="match status" value="1"/>
</dbReference>
<dbReference type="InterPro" id="IPR058548">
    <property type="entry name" value="MlaB-like_STAS"/>
</dbReference>
<accession>A0ABY3WPD6</accession>
<reference evidence="3 4" key="1">
    <citation type="submission" date="2021-03" db="EMBL/GenBank/DDBJ databases">
        <title>Complete genome of Streptomyces formicae strain 1H-GS9 (DSM 100524).</title>
        <authorList>
            <person name="Atanasov K.E."/>
            <person name="Altabella T."/>
            <person name="Ferrer A."/>
        </authorList>
    </citation>
    <scope>NUCLEOTIDE SEQUENCE [LARGE SCALE GENOMIC DNA]</scope>
    <source>
        <strain evidence="3 4">1H-GS9</strain>
    </source>
</reference>
<feature type="domain" description="ANTAR" evidence="2">
    <location>
        <begin position="223"/>
        <end position="278"/>
    </location>
</feature>
<name>A0ABY3WPD6_9ACTN</name>